<dbReference type="SUPFAM" id="SSF52833">
    <property type="entry name" value="Thioredoxin-like"/>
    <property type="match status" value="1"/>
</dbReference>
<name>A0AAD6G5J7_9EURO</name>
<reference evidence="7" key="2">
    <citation type="journal article" date="2023" name="IMA Fungus">
        <title>Comparative genomic study of the Penicillium genus elucidates a diverse pangenome and 15 lateral gene transfer events.</title>
        <authorList>
            <person name="Petersen C."/>
            <person name="Sorensen T."/>
            <person name="Nielsen M.R."/>
            <person name="Sondergaard T.E."/>
            <person name="Sorensen J.L."/>
            <person name="Fitzpatrick D.A."/>
            <person name="Frisvad J.C."/>
            <person name="Nielsen K.L."/>
        </authorList>
    </citation>
    <scope>NUCLEOTIDE SEQUENCE</scope>
    <source>
        <strain evidence="7">IBT 16125</strain>
    </source>
</reference>
<dbReference type="GO" id="GO:0004364">
    <property type="term" value="F:glutathione transferase activity"/>
    <property type="evidence" value="ECO:0007669"/>
    <property type="project" value="UniProtKB-EC"/>
</dbReference>
<dbReference type="GeneID" id="81597762"/>
<reference evidence="7" key="1">
    <citation type="submission" date="2022-12" db="EMBL/GenBank/DDBJ databases">
        <authorList>
            <person name="Petersen C."/>
        </authorList>
    </citation>
    <scope>NUCLEOTIDE SEQUENCE</scope>
    <source>
        <strain evidence="7">IBT 16125</strain>
    </source>
</reference>
<organism evidence="7 8">
    <name type="scientific">Penicillium daleae</name>
    <dbReference type="NCBI Taxonomy" id="63821"/>
    <lineage>
        <taxon>Eukaryota</taxon>
        <taxon>Fungi</taxon>
        <taxon>Dikarya</taxon>
        <taxon>Ascomycota</taxon>
        <taxon>Pezizomycotina</taxon>
        <taxon>Eurotiomycetes</taxon>
        <taxon>Eurotiomycetidae</taxon>
        <taxon>Eurotiales</taxon>
        <taxon>Aspergillaceae</taxon>
        <taxon>Penicillium</taxon>
    </lineage>
</organism>
<keyword evidence="8" id="KW-1185">Reference proteome</keyword>
<dbReference type="GO" id="GO:0006749">
    <property type="term" value="P:glutathione metabolic process"/>
    <property type="evidence" value="ECO:0007669"/>
    <property type="project" value="TreeGrafter"/>
</dbReference>
<evidence type="ECO:0000256" key="1">
    <source>
        <dbReference type="ARBA" id="ARBA00012452"/>
    </source>
</evidence>
<comment type="similarity">
    <text evidence="4">Belongs to the GST superfamily.</text>
</comment>
<dbReference type="InterPro" id="IPR036282">
    <property type="entry name" value="Glutathione-S-Trfase_C_sf"/>
</dbReference>
<dbReference type="InterPro" id="IPR010987">
    <property type="entry name" value="Glutathione-S-Trfase_C-like"/>
</dbReference>
<gene>
    <name evidence="7" type="ORF">N7458_004137</name>
</gene>
<comment type="catalytic activity">
    <reaction evidence="3">
        <text>RX + glutathione = an S-substituted glutathione + a halide anion + H(+)</text>
        <dbReference type="Rhea" id="RHEA:16437"/>
        <dbReference type="ChEBI" id="CHEBI:15378"/>
        <dbReference type="ChEBI" id="CHEBI:16042"/>
        <dbReference type="ChEBI" id="CHEBI:17792"/>
        <dbReference type="ChEBI" id="CHEBI:57925"/>
        <dbReference type="ChEBI" id="CHEBI:90779"/>
        <dbReference type="EC" id="2.5.1.18"/>
    </reaction>
</comment>
<feature type="domain" description="GST N-terminal" evidence="5">
    <location>
        <begin position="1"/>
        <end position="69"/>
    </location>
</feature>
<dbReference type="InterPro" id="IPR036249">
    <property type="entry name" value="Thioredoxin-like_sf"/>
</dbReference>
<evidence type="ECO:0000256" key="4">
    <source>
        <dbReference type="RuleBase" id="RU003494"/>
    </source>
</evidence>
<dbReference type="InterPro" id="IPR004046">
    <property type="entry name" value="GST_C"/>
</dbReference>
<comment type="caution">
    <text evidence="7">The sequence shown here is derived from an EMBL/GenBank/DDBJ whole genome shotgun (WGS) entry which is preliminary data.</text>
</comment>
<dbReference type="Gene3D" id="3.40.30.10">
    <property type="entry name" value="Glutaredoxin"/>
    <property type="match status" value="1"/>
</dbReference>
<dbReference type="Pfam" id="PF02798">
    <property type="entry name" value="GST_N"/>
    <property type="match status" value="1"/>
</dbReference>
<evidence type="ECO:0000256" key="2">
    <source>
        <dbReference type="ARBA" id="ARBA00022679"/>
    </source>
</evidence>
<dbReference type="EC" id="2.5.1.18" evidence="1"/>
<protein>
    <recommendedName>
        <fullName evidence="1">glutathione transferase</fullName>
        <ecNumber evidence="1">2.5.1.18</ecNumber>
    </recommendedName>
</protein>
<dbReference type="PANTHER" id="PTHR43900">
    <property type="entry name" value="GLUTATHIONE S-TRANSFERASE RHO"/>
    <property type="match status" value="1"/>
</dbReference>
<dbReference type="GO" id="GO:0043295">
    <property type="term" value="F:glutathione binding"/>
    <property type="evidence" value="ECO:0007669"/>
    <property type="project" value="TreeGrafter"/>
</dbReference>
<dbReference type="PROSITE" id="PS50404">
    <property type="entry name" value="GST_NTER"/>
    <property type="match status" value="1"/>
</dbReference>
<dbReference type="SUPFAM" id="SSF47616">
    <property type="entry name" value="GST C-terminal domain-like"/>
    <property type="match status" value="1"/>
</dbReference>
<dbReference type="Proteomes" id="UP001213681">
    <property type="component" value="Unassembled WGS sequence"/>
</dbReference>
<evidence type="ECO:0000313" key="8">
    <source>
        <dbReference type="Proteomes" id="UP001213681"/>
    </source>
</evidence>
<evidence type="ECO:0000259" key="5">
    <source>
        <dbReference type="PROSITE" id="PS50404"/>
    </source>
</evidence>
<sequence length="199" mass="22159">MVLQLIGAPTSWNTLRARHVLFEKGLVDDVELVDLSVENGDQKKPEHVAKNPYGKVPVLIDGDFTLFESSNPSDLGLFAQAASIELTQFDNLAEPFVLKLVIAKFQGKPVPKNEVSSALADLAPKLDTLDGIISNQSYIAGEQFSLADAFYMPLVHLLIGLGFQGLIFERPNLEKWWKTVSQREAWQRAVEPFNKVYGF</sequence>
<proteinExistence type="inferred from homology"/>
<dbReference type="PROSITE" id="PS50405">
    <property type="entry name" value="GST_CTER"/>
    <property type="match status" value="1"/>
</dbReference>
<dbReference type="EMBL" id="JAPVEA010000004">
    <property type="protein sequence ID" value="KAJ5455873.1"/>
    <property type="molecule type" value="Genomic_DNA"/>
</dbReference>
<evidence type="ECO:0000256" key="3">
    <source>
        <dbReference type="ARBA" id="ARBA00047960"/>
    </source>
</evidence>
<dbReference type="GO" id="GO:0005737">
    <property type="term" value="C:cytoplasm"/>
    <property type="evidence" value="ECO:0007669"/>
    <property type="project" value="TreeGrafter"/>
</dbReference>
<dbReference type="Pfam" id="PF00043">
    <property type="entry name" value="GST_C"/>
    <property type="match status" value="1"/>
</dbReference>
<evidence type="ECO:0000313" key="7">
    <source>
        <dbReference type="EMBL" id="KAJ5455873.1"/>
    </source>
</evidence>
<dbReference type="AlphaFoldDB" id="A0AAD6G5J7"/>
<dbReference type="PANTHER" id="PTHR43900:SF3">
    <property type="entry name" value="GLUTATHIONE S-TRANSFERASE RHO"/>
    <property type="match status" value="1"/>
</dbReference>
<dbReference type="InterPro" id="IPR004045">
    <property type="entry name" value="Glutathione_S-Trfase_N"/>
</dbReference>
<evidence type="ECO:0000259" key="6">
    <source>
        <dbReference type="PROSITE" id="PS50405"/>
    </source>
</evidence>
<feature type="domain" description="GST C-terminal" evidence="6">
    <location>
        <begin position="71"/>
        <end position="199"/>
    </location>
</feature>
<dbReference type="RefSeq" id="XP_056768246.1">
    <property type="nucleotide sequence ID" value="XM_056907519.1"/>
</dbReference>
<accession>A0AAD6G5J7</accession>
<dbReference type="Gene3D" id="1.20.1050.10">
    <property type="match status" value="1"/>
</dbReference>
<keyword evidence="2" id="KW-0808">Transferase</keyword>